<dbReference type="EMBL" id="QXFJ01000015">
    <property type="protein sequence ID" value="RIV72057.1"/>
    <property type="molecule type" value="Genomic_DNA"/>
</dbReference>
<gene>
    <name evidence="2" type="ORF">D2U88_06260</name>
</gene>
<organism evidence="2 3">
    <name type="scientific">Flagellimonas aequoris</name>
    <dbReference type="NCBI Taxonomy" id="2306997"/>
    <lineage>
        <taxon>Bacteria</taxon>
        <taxon>Pseudomonadati</taxon>
        <taxon>Bacteroidota</taxon>
        <taxon>Flavobacteriia</taxon>
        <taxon>Flavobacteriales</taxon>
        <taxon>Flavobacteriaceae</taxon>
        <taxon>Flagellimonas</taxon>
    </lineage>
</organism>
<evidence type="ECO:0000256" key="1">
    <source>
        <dbReference type="SAM" id="Phobius"/>
    </source>
</evidence>
<name>A0A418N940_9FLAO</name>
<reference evidence="2 3" key="1">
    <citation type="submission" date="2018-08" db="EMBL/GenBank/DDBJ databases">
        <title>Proposal of Muricauda 72 sp.nov. and Muricauda NH166 sp.nov., isolated from seawater.</title>
        <authorList>
            <person name="Cheng H."/>
            <person name="Wu Y.-H."/>
            <person name="Guo L.-L."/>
            <person name="Xu X.-W."/>
        </authorList>
    </citation>
    <scope>NUCLEOTIDE SEQUENCE [LARGE SCALE GENOMIC DNA]</scope>
    <source>
        <strain evidence="2 3">NH166</strain>
    </source>
</reference>
<evidence type="ECO:0000313" key="3">
    <source>
        <dbReference type="Proteomes" id="UP000284189"/>
    </source>
</evidence>
<proteinExistence type="predicted"/>
<dbReference type="Proteomes" id="UP000284189">
    <property type="component" value="Unassembled WGS sequence"/>
</dbReference>
<feature type="transmembrane region" description="Helical" evidence="1">
    <location>
        <begin position="65"/>
        <end position="89"/>
    </location>
</feature>
<sequence>MTQDLLVINRSFLSDILSVLGIIAGFSVTAIALLATSDSEGIKELKQKQTGLSVDGIEISAFRRFYILVSYSVLISFIAILINVIGYLIPWSQLISQTAIMIIKSLNLWMIFHIFFINIRNISSLYFVYFTNT</sequence>
<keyword evidence="1" id="KW-0812">Transmembrane</keyword>
<keyword evidence="1" id="KW-0472">Membrane</keyword>
<accession>A0A418N940</accession>
<comment type="caution">
    <text evidence="2">The sequence shown here is derived from an EMBL/GenBank/DDBJ whole genome shotgun (WGS) entry which is preliminary data.</text>
</comment>
<evidence type="ECO:0000313" key="2">
    <source>
        <dbReference type="EMBL" id="RIV72057.1"/>
    </source>
</evidence>
<feature type="transmembrane region" description="Helical" evidence="1">
    <location>
        <begin position="12"/>
        <end position="36"/>
    </location>
</feature>
<dbReference type="AlphaFoldDB" id="A0A418N940"/>
<protein>
    <submittedName>
        <fullName evidence="2">Uncharacterized protein</fullName>
    </submittedName>
</protein>
<keyword evidence="1" id="KW-1133">Transmembrane helix</keyword>